<feature type="region of interest" description="Disordered" evidence="1">
    <location>
        <begin position="17"/>
        <end position="40"/>
    </location>
</feature>
<feature type="non-terminal residue" evidence="2">
    <location>
        <position position="1"/>
    </location>
</feature>
<proteinExistence type="predicted"/>
<accession>A0ABR0LJ68</accession>
<reference evidence="2 3" key="1">
    <citation type="submission" date="2023-08" db="EMBL/GenBank/DDBJ databases">
        <title>Black Yeasts Isolated from many extreme environments.</title>
        <authorList>
            <person name="Coleine C."/>
            <person name="Stajich J.E."/>
            <person name="Selbmann L."/>
        </authorList>
    </citation>
    <scope>NUCLEOTIDE SEQUENCE [LARGE SCALE GENOMIC DNA]</scope>
    <source>
        <strain evidence="2 3">CCFEE 536</strain>
    </source>
</reference>
<evidence type="ECO:0000313" key="2">
    <source>
        <dbReference type="EMBL" id="KAK5183167.1"/>
    </source>
</evidence>
<evidence type="ECO:0000256" key="1">
    <source>
        <dbReference type="SAM" id="MobiDB-lite"/>
    </source>
</evidence>
<protein>
    <submittedName>
        <fullName evidence="2">Uncharacterized protein</fullName>
    </submittedName>
</protein>
<name>A0ABR0LJ68_9PEZI</name>
<organism evidence="2 3">
    <name type="scientific">Cryomyces antarcticus</name>
    <dbReference type="NCBI Taxonomy" id="329879"/>
    <lineage>
        <taxon>Eukaryota</taxon>
        <taxon>Fungi</taxon>
        <taxon>Dikarya</taxon>
        <taxon>Ascomycota</taxon>
        <taxon>Pezizomycotina</taxon>
        <taxon>Dothideomycetes</taxon>
        <taxon>Dothideomycetes incertae sedis</taxon>
        <taxon>Cryomyces</taxon>
    </lineage>
</organism>
<gene>
    <name evidence="2" type="ORF">LTR16_010112</name>
</gene>
<comment type="caution">
    <text evidence="2">The sequence shown here is derived from an EMBL/GenBank/DDBJ whole genome shotgun (WGS) entry which is preliminary data.</text>
</comment>
<feature type="non-terminal residue" evidence="2">
    <location>
        <position position="101"/>
    </location>
</feature>
<keyword evidence="3" id="KW-1185">Reference proteome</keyword>
<dbReference type="Proteomes" id="UP001357485">
    <property type="component" value="Unassembled WGS sequence"/>
</dbReference>
<sequence>LPNQAVVACHHHRTRRPGPACYTSSSRTQPRLRTRAVTRRTTTTAAVAACAITSAASPTISGPTSVTSKAASRACRTSTSCAFPDCRRRSSHCAVRSRIPD</sequence>
<evidence type="ECO:0000313" key="3">
    <source>
        <dbReference type="Proteomes" id="UP001357485"/>
    </source>
</evidence>
<dbReference type="EMBL" id="JAVRRA010019209">
    <property type="protein sequence ID" value="KAK5183167.1"/>
    <property type="molecule type" value="Genomic_DNA"/>
</dbReference>